<proteinExistence type="inferred from homology"/>
<protein>
    <recommendedName>
        <fullName evidence="5">Glycosyl hydrolases family 39 N-terminal catalytic domain-containing protein</fullName>
    </recommendedName>
</protein>
<organism evidence="6 7">
    <name type="scientific">Anaerocolumna sedimenticola</name>
    <dbReference type="NCBI Taxonomy" id="2696063"/>
    <lineage>
        <taxon>Bacteria</taxon>
        <taxon>Bacillati</taxon>
        <taxon>Bacillota</taxon>
        <taxon>Clostridia</taxon>
        <taxon>Lachnospirales</taxon>
        <taxon>Lachnospiraceae</taxon>
        <taxon>Anaerocolumna</taxon>
    </lineage>
</organism>
<dbReference type="AlphaFoldDB" id="A0A6P1TTK7"/>
<keyword evidence="2" id="KW-0378">Hydrolase</keyword>
<dbReference type="Proteomes" id="UP000464314">
    <property type="component" value="Chromosome"/>
</dbReference>
<evidence type="ECO:0000256" key="2">
    <source>
        <dbReference type="ARBA" id="ARBA00022801"/>
    </source>
</evidence>
<evidence type="ECO:0000256" key="4">
    <source>
        <dbReference type="PIRSR" id="PIRSR600514-1"/>
    </source>
</evidence>
<dbReference type="PANTHER" id="PTHR12631:SF10">
    <property type="entry name" value="BETA-XYLOSIDASE-LIKE PROTEIN-RELATED"/>
    <property type="match status" value="1"/>
</dbReference>
<reference evidence="6 7" key="1">
    <citation type="submission" date="2020-01" db="EMBL/GenBank/DDBJ databases">
        <title>Genome analysis of Anaerocolumna sp. CBA3638.</title>
        <authorList>
            <person name="Kim J."/>
            <person name="Roh S.W."/>
        </authorList>
    </citation>
    <scope>NUCLEOTIDE SEQUENCE [LARGE SCALE GENOMIC DNA]</scope>
    <source>
        <strain evidence="6 7">CBA3638</strain>
    </source>
</reference>
<evidence type="ECO:0000313" key="6">
    <source>
        <dbReference type="EMBL" id="QHQ63737.1"/>
    </source>
</evidence>
<dbReference type="SUPFAM" id="SSF51011">
    <property type="entry name" value="Glycosyl hydrolase domain"/>
    <property type="match status" value="1"/>
</dbReference>
<feature type="active site" description="Proton donor" evidence="4">
    <location>
        <position position="79"/>
    </location>
</feature>
<sequence>MDDIFDYLLSQGCKPYIELGFMPEAIKSDNQTIFFYKGHISPPSSMTKWTELIQAFMEHIIGRYGKDEVLTWFFEVWNEPDLKDFWSGTIEQYLEMYEATAKTIKAFDQGFKVGGPAASSAVFWDYNILTDFLSFCSTKRIPLDFLSVHCYPISFRVTPASTDKQRIYHDINDLTRNFSWIHTQLSGTSFTDVPIHITEWNSSPFANDYIHDTAFMATFILHNVIVNLDQVEQLVFWEISDLMDEDYVPFNEFGGKYGLMNRSGLKKPSFFAFLVLSKLSEEILGYGTDYIVTKSKDGYQILCFNHCHYTEEFASGREITLSYYDRYAIFEQKPKKQFQFTILEQGDSSYEIVKYQFDRENGSIYDFWLKNGAPEYLTASQLNFFKENNHLRQSMEYRSCRDYLILNAEVEPFGFILFEIKRL</sequence>
<dbReference type="GO" id="GO:0004553">
    <property type="term" value="F:hydrolase activity, hydrolyzing O-glycosyl compounds"/>
    <property type="evidence" value="ECO:0007669"/>
    <property type="project" value="InterPro"/>
</dbReference>
<evidence type="ECO:0000256" key="1">
    <source>
        <dbReference type="ARBA" id="ARBA00008875"/>
    </source>
</evidence>
<keyword evidence="7" id="KW-1185">Reference proteome</keyword>
<name>A0A6P1TTK7_9FIRM</name>
<keyword evidence="3" id="KW-0326">Glycosidase</keyword>
<feature type="domain" description="Glycosyl hydrolases family 39 N-terminal catalytic" evidence="5">
    <location>
        <begin position="1"/>
        <end position="386"/>
    </location>
</feature>
<dbReference type="PANTHER" id="PTHR12631">
    <property type="entry name" value="ALPHA-L-IDURONIDASE"/>
    <property type="match status" value="1"/>
</dbReference>
<gene>
    <name evidence="6" type="ORF">Ana3638_13010</name>
</gene>
<dbReference type="Gene3D" id="3.20.20.80">
    <property type="entry name" value="Glycosidases"/>
    <property type="match status" value="1"/>
</dbReference>
<comment type="similarity">
    <text evidence="1">Belongs to the glycosyl hydrolase 39 family.</text>
</comment>
<dbReference type="SUPFAM" id="SSF51445">
    <property type="entry name" value="(Trans)glycosidases"/>
    <property type="match status" value="1"/>
</dbReference>
<evidence type="ECO:0000259" key="5">
    <source>
        <dbReference type="Pfam" id="PF01229"/>
    </source>
</evidence>
<dbReference type="GO" id="GO:0005975">
    <property type="term" value="P:carbohydrate metabolic process"/>
    <property type="evidence" value="ECO:0007669"/>
    <property type="project" value="InterPro"/>
</dbReference>
<dbReference type="InterPro" id="IPR017853">
    <property type="entry name" value="GH"/>
</dbReference>
<accession>A0A6P1TTK7</accession>
<dbReference type="Gene3D" id="2.60.40.1500">
    <property type="entry name" value="Glycosyl hydrolase domain, family 39"/>
    <property type="match status" value="1"/>
</dbReference>
<dbReference type="InterPro" id="IPR000514">
    <property type="entry name" value="Glyco_hydro_39"/>
</dbReference>
<evidence type="ECO:0000256" key="3">
    <source>
        <dbReference type="ARBA" id="ARBA00023295"/>
    </source>
</evidence>
<dbReference type="EMBL" id="CP048000">
    <property type="protein sequence ID" value="QHQ63737.1"/>
    <property type="molecule type" value="Genomic_DNA"/>
</dbReference>
<dbReference type="InterPro" id="IPR049166">
    <property type="entry name" value="GH39_cat"/>
</dbReference>
<dbReference type="PROSITE" id="PS01027">
    <property type="entry name" value="GLYCOSYL_HYDROL_F39"/>
    <property type="match status" value="1"/>
</dbReference>
<dbReference type="KEGG" id="anr:Ana3638_13010"/>
<dbReference type="InterPro" id="IPR051923">
    <property type="entry name" value="Glycosyl_Hydrolase_39"/>
</dbReference>
<dbReference type="PRINTS" id="PR00745">
    <property type="entry name" value="GLHYDRLASE39"/>
</dbReference>
<dbReference type="InterPro" id="IPR049165">
    <property type="entry name" value="GH39_as"/>
</dbReference>
<evidence type="ECO:0000313" key="7">
    <source>
        <dbReference type="Proteomes" id="UP000464314"/>
    </source>
</evidence>
<dbReference type="Pfam" id="PF01229">
    <property type="entry name" value="Glyco_hydro_39"/>
    <property type="match status" value="1"/>
</dbReference>